<evidence type="ECO:0000313" key="4">
    <source>
        <dbReference type="Proteomes" id="UP000223968"/>
    </source>
</evidence>
<dbReference type="AlphaFoldDB" id="A0A2B7XIC6"/>
<accession>A0A2B7XIC6</accession>
<organism evidence="3 4">
    <name type="scientific">Helicocarpus griseus UAMH5409</name>
    <dbReference type="NCBI Taxonomy" id="1447875"/>
    <lineage>
        <taxon>Eukaryota</taxon>
        <taxon>Fungi</taxon>
        <taxon>Dikarya</taxon>
        <taxon>Ascomycota</taxon>
        <taxon>Pezizomycotina</taxon>
        <taxon>Eurotiomycetes</taxon>
        <taxon>Eurotiomycetidae</taxon>
        <taxon>Onygenales</taxon>
        <taxon>Ajellomycetaceae</taxon>
        <taxon>Helicocarpus</taxon>
    </lineage>
</organism>
<name>A0A2B7XIC6_9EURO</name>
<keyword evidence="4" id="KW-1185">Reference proteome</keyword>
<dbReference type="OrthoDB" id="3882295at2759"/>
<evidence type="ECO:0000256" key="2">
    <source>
        <dbReference type="SAM" id="SignalP"/>
    </source>
</evidence>
<keyword evidence="2" id="KW-0732">Signal</keyword>
<protein>
    <submittedName>
        <fullName evidence="3">Uncharacterized protein</fullName>
    </submittedName>
</protein>
<feature type="signal peptide" evidence="2">
    <location>
        <begin position="1"/>
        <end position="15"/>
    </location>
</feature>
<feature type="chain" id="PRO_5012451231" evidence="2">
    <location>
        <begin position="16"/>
        <end position="409"/>
    </location>
</feature>
<evidence type="ECO:0000313" key="3">
    <source>
        <dbReference type="EMBL" id="PGH08669.1"/>
    </source>
</evidence>
<gene>
    <name evidence="3" type="ORF">AJ79_05951</name>
</gene>
<proteinExistence type="predicted"/>
<dbReference type="Proteomes" id="UP000223968">
    <property type="component" value="Unassembled WGS sequence"/>
</dbReference>
<sequence>MTILPFLLLPLGSLAAPQLGGGIFDGIGDGGLGGIGGILGSEPMTPESVSDLEPKLRPGAKRTLIRWGPYKMAGYEEEKPEGTIPSMDPNGEGYLSKWKEGICHDCTVLGGVIGLQMENGTNALDNGVYIHHILSFDRTKKTDSFVSRCPTEDGKPSGGLGGIIDKIGGLMGTMFVGVGEDNGNDFKIYSNDASGIKSGFHIGPDDEFFANIDLVNYNPQPLDVFVTMDIEFVDGKEGFDAYGTLLDVGGCSMTPINTDPNGPVNTTSEKFPILADGAIVSAIGHLHAGGEAMVLAINDQERCVSQAEYGETSSVIAGMSQCLDPIQVVEGDYLTMTAIYDLKAHPGSEGGGDGGHGGHGGQKKRAPQEGGEGEGEGDGGHGGHMGGAAMGMFDIIFALGAGEAAATAA</sequence>
<dbReference type="EMBL" id="PDNB01000100">
    <property type="protein sequence ID" value="PGH08669.1"/>
    <property type="molecule type" value="Genomic_DNA"/>
</dbReference>
<feature type="compositionally biased region" description="Gly residues" evidence="1">
    <location>
        <begin position="348"/>
        <end position="360"/>
    </location>
</feature>
<evidence type="ECO:0000256" key="1">
    <source>
        <dbReference type="SAM" id="MobiDB-lite"/>
    </source>
</evidence>
<feature type="region of interest" description="Disordered" evidence="1">
    <location>
        <begin position="345"/>
        <end position="384"/>
    </location>
</feature>
<reference evidence="3 4" key="1">
    <citation type="submission" date="2017-10" db="EMBL/GenBank/DDBJ databases">
        <title>Comparative genomics in systemic dimorphic fungi from Ajellomycetaceae.</title>
        <authorList>
            <person name="Munoz J.F."/>
            <person name="Mcewen J.G."/>
            <person name="Clay O.K."/>
            <person name="Cuomo C.A."/>
        </authorList>
    </citation>
    <scope>NUCLEOTIDE SEQUENCE [LARGE SCALE GENOMIC DNA]</scope>
    <source>
        <strain evidence="3 4">UAMH5409</strain>
    </source>
</reference>
<comment type="caution">
    <text evidence="3">The sequence shown here is derived from an EMBL/GenBank/DDBJ whole genome shotgun (WGS) entry which is preliminary data.</text>
</comment>